<organism evidence="3">
    <name type="scientific">Volvox carteri f. nagariensis</name>
    <dbReference type="NCBI Taxonomy" id="3068"/>
    <lineage>
        <taxon>Eukaryota</taxon>
        <taxon>Viridiplantae</taxon>
        <taxon>Chlorophyta</taxon>
        <taxon>core chlorophytes</taxon>
        <taxon>Chlorophyceae</taxon>
        <taxon>CS clade</taxon>
        <taxon>Chlamydomonadales</taxon>
        <taxon>Volvocaceae</taxon>
        <taxon>Volvox</taxon>
    </lineage>
</organism>
<dbReference type="GeneID" id="9623793"/>
<dbReference type="InParanoid" id="D8TRN7"/>
<dbReference type="EMBL" id="GL378333">
    <property type="protein sequence ID" value="EFJ50023.1"/>
    <property type="molecule type" value="Genomic_DNA"/>
</dbReference>
<evidence type="ECO:0000256" key="1">
    <source>
        <dbReference type="SAM" id="MobiDB-lite"/>
    </source>
</evidence>
<accession>D8TRN7</accession>
<feature type="compositionally biased region" description="Polar residues" evidence="1">
    <location>
        <begin position="124"/>
        <end position="135"/>
    </location>
</feature>
<feature type="region of interest" description="Disordered" evidence="1">
    <location>
        <begin position="496"/>
        <end position="516"/>
    </location>
</feature>
<feature type="region of interest" description="Disordered" evidence="1">
    <location>
        <begin position="225"/>
        <end position="259"/>
    </location>
</feature>
<evidence type="ECO:0000313" key="2">
    <source>
        <dbReference type="EMBL" id="EFJ50023.1"/>
    </source>
</evidence>
<name>D8TRN7_VOLCA</name>
<dbReference type="AlphaFoldDB" id="D8TRN7"/>
<feature type="region of interest" description="Disordered" evidence="1">
    <location>
        <begin position="291"/>
        <end position="317"/>
    </location>
</feature>
<sequence length="673" mass="70283">MTKADFEHQYHHHFMTPNRYCRYGDIELYAPSEEGAAAILKAVAEPLVRCQSWLRLGNGLNHILLYELLKVFSALGGDRELVLAGSEELDALAQLTASQRPVHVSSSMKSRGHQSVAKGVSVSAPGSSTSHGTLDSGSSNRNGNGSAFYPSNGDGLDHSNDNSFANGYTASSTSPGFLLLRTSPRRDHNPALEDTTTAGLRAALNSGAASPLLLVEVTNDGYYGVSSDGEGRGDPGSIRPNCQTVSGREGGGGGDDGATAPTAKYRLWARMMEAALHSGVTVPAGAATAATAGRYGSRHGSRPGVARQESGNHNGNEQARPIVVWGLLTDLKRWRFYCLREAPRLPDGSYGSSGGGGGGGGSGKYEILGSRRVRVLDESMSAWPGLVPALAALYAITCTSDGLAVRRVGDVSQALTYDMPHDPHRDRLMHFHLIMGAAKAPLYGAVGDWVRRRLDEYVQCQREQKRLRHAAEATVQKAAEAVAAARGAAAAAVADGASEAPTSTFTSTSASLADGPAPAAGDVLPATAAVMPAAAAGGPEAGGGEKVLHIRSADAGSLPAAAPPAHGAQGSAPSDIPPAMMSVCVTTRPGVLTCCIGPTRTQGYCELFRKGFRDAPTRPYLGFTKADVYKVWRLVRILLLSSADYVFLGGGMCGAVLLHCSPKGGSFSRAREF</sequence>
<feature type="compositionally biased region" description="Low complexity" evidence="1">
    <location>
        <begin position="496"/>
        <end position="513"/>
    </location>
</feature>
<dbReference type="Proteomes" id="UP000001058">
    <property type="component" value="Unassembled WGS sequence"/>
</dbReference>
<evidence type="ECO:0000313" key="3">
    <source>
        <dbReference type="Proteomes" id="UP000001058"/>
    </source>
</evidence>
<dbReference type="RefSeq" id="XP_002949088.1">
    <property type="nucleotide sequence ID" value="XM_002949042.1"/>
</dbReference>
<feature type="compositionally biased region" description="Low complexity" evidence="1">
    <location>
        <begin position="136"/>
        <end position="146"/>
    </location>
</feature>
<reference evidence="2 3" key="1">
    <citation type="journal article" date="2010" name="Science">
        <title>Genomic analysis of organismal complexity in the multicellular green alga Volvox carteri.</title>
        <authorList>
            <person name="Prochnik S.E."/>
            <person name="Umen J."/>
            <person name="Nedelcu A.M."/>
            <person name="Hallmann A."/>
            <person name="Miller S.M."/>
            <person name="Nishii I."/>
            <person name="Ferris P."/>
            <person name="Kuo A."/>
            <person name="Mitros T."/>
            <person name="Fritz-Laylin L.K."/>
            <person name="Hellsten U."/>
            <person name="Chapman J."/>
            <person name="Simakov O."/>
            <person name="Rensing S.A."/>
            <person name="Terry A."/>
            <person name="Pangilinan J."/>
            <person name="Kapitonov V."/>
            <person name="Jurka J."/>
            <person name="Salamov A."/>
            <person name="Shapiro H."/>
            <person name="Schmutz J."/>
            <person name="Grimwood J."/>
            <person name="Lindquist E."/>
            <person name="Lucas S."/>
            <person name="Grigoriev I.V."/>
            <person name="Schmitt R."/>
            <person name="Kirk D."/>
            <person name="Rokhsar D.S."/>
        </authorList>
    </citation>
    <scope>NUCLEOTIDE SEQUENCE [LARGE SCALE GENOMIC DNA]</scope>
    <source>
        <strain evidence="3">f. Nagariensis / Eve</strain>
    </source>
</reference>
<feature type="region of interest" description="Disordered" evidence="1">
    <location>
        <begin position="100"/>
        <end position="160"/>
    </location>
</feature>
<dbReference type="OrthoDB" id="552801at2759"/>
<feature type="compositionally biased region" description="Polar residues" evidence="1">
    <location>
        <begin position="100"/>
        <end position="109"/>
    </location>
</feature>
<gene>
    <name evidence="2" type="ORF">VOLCADRAFT_89426</name>
</gene>
<keyword evidence="3" id="KW-1185">Reference proteome</keyword>
<protein>
    <submittedName>
        <fullName evidence="2">Uncharacterized protein</fullName>
    </submittedName>
</protein>
<proteinExistence type="predicted"/>
<dbReference type="KEGG" id="vcn:VOLCADRAFT_89426"/>